<evidence type="ECO:0000256" key="2">
    <source>
        <dbReference type="ARBA" id="ARBA00023186"/>
    </source>
</evidence>
<feature type="compositionally biased region" description="Basic residues" evidence="3">
    <location>
        <begin position="68"/>
        <end position="86"/>
    </location>
</feature>
<dbReference type="Pfam" id="PF00226">
    <property type="entry name" value="DnaJ"/>
    <property type="match status" value="1"/>
</dbReference>
<dbReference type="Proteomes" id="UP000774000">
    <property type="component" value="Unassembled WGS sequence"/>
</dbReference>
<dbReference type="Gene3D" id="1.10.287.110">
    <property type="entry name" value="DnaJ domain"/>
    <property type="match status" value="1"/>
</dbReference>
<dbReference type="RefSeq" id="WP_204700346.1">
    <property type="nucleotide sequence ID" value="NZ_JAFBDQ010000002.1"/>
</dbReference>
<name>A0A938XRS7_9FIRM</name>
<dbReference type="InterPro" id="IPR001623">
    <property type="entry name" value="DnaJ_domain"/>
</dbReference>
<evidence type="ECO:0000313" key="6">
    <source>
        <dbReference type="Proteomes" id="UP000774000"/>
    </source>
</evidence>
<feature type="region of interest" description="Disordered" evidence="3">
    <location>
        <begin position="62"/>
        <end position="97"/>
    </location>
</feature>
<dbReference type="GO" id="GO:0042026">
    <property type="term" value="P:protein refolding"/>
    <property type="evidence" value="ECO:0007669"/>
    <property type="project" value="TreeGrafter"/>
</dbReference>
<feature type="region of interest" description="Disordered" evidence="3">
    <location>
        <begin position="110"/>
        <end position="142"/>
    </location>
</feature>
<evidence type="ECO:0000256" key="3">
    <source>
        <dbReference type="SAM" id="MobiDB-lite"/>
    </source>
</evidence>
<evidence type="ECO:0000313" key="5">
    <source>
        <dbReference type="EMBL" id="MBM7555619.1"/>
    </source>
</evidence>
<dbReference type="AlphaFoldDB" id="A0A938XRS7"/>
<dbReference type="GO" id="GO:0006260">
    <property type="term" value="P:DNA replication"/>
    <property type="evidence" value="ECO:0007669"/>
    <property type="project" value="UniProtKB-KW"/>
</dbReference>
<comment type="caution">
    <text evidence="5">The sequence shown here is derived from an EMBL/GenBank/DDBJ whole genome shotgun (WGS) entry which is preliminary data.</text>
</comment>
<keyword evidence="2" id="KW-0143">Chaperone</keyword>
<dbReference type="GO" id="GO:0051082">
    <property type="term" value="F:unfolded protein binding"/>
    <property type="evidence" value="ECO:0007669"/>
    <property type="project" value="TreeGrafter"/>
</dbReference>
<protein>
    <submittedName>
        <fullName evidence="5">DnaJ-class molecular chaperone</fullName>
    </submittedName>
</protein>
<keyword evidence="1" id="KW-0235">DNA replication</keyword>
<dbReference type="EMBL" id="JAFBDQ010000002">
    <property type="protein sequence ID" value="MBM7555619.1"/>
    <property type="molecule type" value="Genomic_DNA"/>
</dbReference>
<proteinExistence type="predicted"/>
<gene>
    <name evidence="5" type="ORF">JOC47_000444</name>
</gene>
<dbReference type="SMART" id="SM00271">
    <property type="entry name" value="DnaJ"/>
    <property type="match status" value="1"/>
</dbReference>
<dbReference type="InterPro" id="IPR036869">
    <property type="entry name" value="J_dom_sf"/>
</dbReference>
<keyword evidence="6" id="KW-1185">Reference proteome</keyword>
<evidence type="ECO:0000259" key="4">
    <source>
        <dbReference type="PROSITE" id="PS50076"/>
    </source>
</evidence>
<dbReference type="PRINTS" id="PR00625">
    <property type="entry name" value="JDOMAIN"/>
</dbReference>
<dbReference type="SUPFAM" id="SSF46565">
    <property type="entry name" value="Chaperone J-domain"/>
    <property type="match status" value="1"/>
</dbReference>
<sequence>MKNYYKILGVSFDAEYAEIKKAYRKLSKKYHPDISKEKNAEQKFKEITKAYEILSSEESRAKYDQKLKQHSRQHRKSAKQSQKKSKSQSNFSQGDFDKFEERFKDYFGFDPETKEKIKEEEDEGEGLNTDDLFNSFFGVGKK</sequence>
<reference evidence="5" key="1">
    <citation type="submission" date="2021-01" db="EMBL/GenBank/DDBJ databases">
        <title>Genomic Encyclopedia of Type Strains, Phase IV (KMG-IV): sequencing the most valuable type-strain genomes for metagenomic binning, comparative biology and taxonomic classification.</title>
        <authorList>
            <person name="Goeker M."/>
        </authorList>
    </citation>
    <scope>NUCLEOTIDE SEQUENCE</scope>
    <source>
        <strain evidence="5">DSM 23230</strain>
    </source>
</reference>
<dbReference type="PANTHER" id="PTHR43096:SF52">
    <property type="entry name" value="DNAJ HOMOLOG 1, MITOCHONDRIAL-RELATED"/>
    <property type="match status" value="1"/>
</dbReference>
<organism evidence="5 6">
    <name type="scientific">Halanaerobacter jeridensis</name>
    <dbReference type="NCBI Taxonomy" id="706427"/>
    <lineage>
        <taxon>Bacteria</taxon>
        <taxon>Bacillati</taxon>
        <taxon>Bacillota</taxon>
        <taxon>Clostridia</taxon>
        <taxon>Halanaerobiales</taxon>
        <taxon>Halobacteroidaceae</taxon>
        <taxon>Halanaerobacter</taxon>
    </lineage>
</organism>
<feature type="domain" description="J" evidence="4">
    <location>
        <begin position="3"/>
        <end position="67"/>
    </location>
</feature>
<evidence type="ECO:0000256" key="1">
    <source>
        <dbReference type="ARBA" id="ARBA00022705"/>
    </source>
</evidence>
<dbReference type="PANTHER" id="PTHR43096">
    <property type="entry name" value="DNAJ HOMOLOG 1, MITOCHONDRIAL-RELATED"/>
    <property type="match status" value="1"/>
</dbReference>
<dbReference type="CDD" id="cd06257">
    <property type="entry name" value="DnaJ"/>
    <property type="match status" value="1"/>
</dbReference>
<feature type="compositionally biased region" description="Basic and acidic residues" evidence="3">
    <location>
        <begin position="110"/>
        <end position="119"/>
    </location>
</feature>
<accession>A0A938XRS7</accession>
<dbReference type="GO" id="GO:0005737">
    <property type="term" value="C:cytoplasm"/>
    <property type="evidence" value="ECO:0007669"/>
    <property type="project" value="TreeGrafter"/>
</dbReference>
<dbReference type="PROSITE" id="PS50076">
    <property type="entry name" value="DNAJ_2"/>
    <property type="match status" value="1"/>
</dbReference>